<keyword evidence="1" id="KW-0732">Signal</keyword>
<dbReference type="InterPro" id="IPR013517">
    <property type="entry name" value="FG-GAP"/>
</dbReference>
<dbReference type="InterPro" id="IPR026444">
    <property type="entry name" value="Secre_tail"/>
</dbReference>
<sequence length="628" mass="67518">MHSYFYPLRRPLFLFLSFILSASISLGQSWQPGIKVVASDRISHGSFGHDISISGNYALIGALSDNGAADGKPSLDWAGAAYLFFNDHGVWKQIKKIYPPVRAAYDYFGMSVCIKDDYMIIGSKSETDANEQNRLSGAGAAYIFAKNQGGADNWGFVKKVTSPNRKVNEYFGNSVAIDGNNAIAGVYYEPRGYVLEKNAGGTNNWGSVATLIPQTGNGSNSFGGKVAISGEYVVVGAYSDYNSGTGPEVQETGSAHIFKKTLGGANNWGLAKKIMAPPIAESASFGMSVSIDGDQVVVGAPRERVMEGSTLLYSVGAAYLFSKNNGGLDQWGLGKKLTADLRRDRSNFGCSVAIRGGTVVVGAQTEGFDYKNEDYVINAGAAWVFSENRGGIGNWGQTAKIHAPDRDKDDSFGNAVALNDTLILVGAIAENNGGPFAFYYPGAAYSFSRESALPVKLVSFSAEQREKQAHLKWTTTEETNSSHFEIQRSADGRTWTTLENVKAANESRVAAHYDALDKSPLTGQNLYRLKMVDNDGTFAYSKIQTLTFNGPGSASFYPNPVSDRLVLAETTLRNAVSLKLLDQTGKPVFETSKPVPAIHTGHLSNGTYILQITRKDGTMTSSQVAVGN</sequence>
<evidence type="ECO:0000256" key="1">
    <source>
        <dbReference type="ARBA" id="ARBA00022729"/>
    </source>
</evidence>
<dbReference type="Pfam" id="PF14312">
    <property type="entry name" value="FG-GAP_2"/>
    <property type="match status" value="7"/>
</dbReference>
<evidence type="ECO:0000313" key="3">
    <source>
        <dbReference type="EMBL" id="PSL30123.1"/>
    </source>
</evidence>
<accession>A0A2P8G824</accession>
<evidence type="ECO:0000313" key="4">
    <source>
        <dbReference type="Proteomes" id="UP000241964"/>
    </source>
</evidence>
<dbReference type="PANTHER" id="PTHR36220">
    <property type="entry name" value="UNNAMED PRODUCT"/>
    <property type="match status" value="1"/>
</dbReference>
<protein>
    <submittedName>
        <fullName evidence="3">Putative secreted protein (Por secretion system target)</fullName>
    </submittedName>
</protein>
<dbReference type="AlphaFoldDB" id="A0A2P8G824"/>
<dbReference type="Pfam" id="PF18962">
    <property type="entry name" value="Por_Secre_tail"/>
    <property type="match status" value="1"/>
</dbReference>
<feature type="domain" description="Secretion system C-terminal sorting" evidence="2">
    <location>
        <begin position="557"/>
        <end position="622"/>
    </location>
</feature>
<dbReference type="OrthoDB" id="9803616at2"/>
<evidence type="ECO:0000259" key="2">
    <source>
        <dbReference type="Pfam" id="PF18962"/>
    </source>
</evidence>
<dbReference type="PANTHER" id="PTHR36220:SF1">
    <property type="entry name" value="GAMMA TUBULIN COMPLEX COMPONENT C-TERMINAL DOMAIN-CONTAINING PROTEIN"/>
    <property type="match status" value="1"/>
</dbReference>
<proteinExistence type="predicted"/>
<comment type="caution">
    <text evidence="3">The sequence shown here is derived from an EMBL/GenBank/DDBJ whole genome shotgun (WGS) entry which is preliminary data.</text>
</comment>
<name>A0A2P8G824_9BACT</name>
<dbReference type="Gene3D" id="2.130.10.130">
    <property type="entry name" value="Integrin alpha, N-terminal"/>
    <property type="match status" value="2"/>
</dbReference>
<gene>
    <name evidence="3" type="ORF">CLV60_10465</name>
</gene>
<organism evidence="3 4">
    <name type="scientific">Dyadobacter jiangsuensis</name>
    <dbReference type="NCBI Taxonomy" id="1591085"/>
    <lineage>
        <taxon>Bacteria</taxon>
        <taxon>Pseudomonadati</taxon>
        <taxon>Bacteroidota</taxon>
        <taxon>Cytophagia</taxon>
        <taxon>Cytophagales</taxon>
        <taxon>Spirosomataceae</taxon>
        <taxon>Dyadobacter</taxon>
    </lineage>
</organism>
<dbReference type="Proteomes" id="UP000241964">
    <property type="component" value="Unassembled WGS sequence"/>
</dbReference>
<keyword evidence="4" id="KW-1185">Reference proteome</keyword>
<dbReference type="EMBL" id="PYAS01000004">
    <property type="protein sequence ID" value="PSL30123.1"/>
    <property type="molecule type" value="Genomic_DNA"/>
</dbReference>
<dbReference type="NCBIfam" id="TIGR04183">
    <property type="entry name" value="Por_Secre_tail"/>
    <property type="match status" value="1"/>
</dbReference>
<dbReference type="InterPro" id="IPR028994">
    <property type="entry name" value="Integrin_alpha_N"/>
</dbReference>
<reference evidence="3 4" key="1">
    <citation type="submission" date="2018-03" db="EMBL/GenBank/DDBJ databases">
        <title>Genomic Encyclopedia of Archaeal and Bacterial Type Strains, Phase II (KMG-II): from individual species to whole genera.</title>
        <authorList>
            <person name="Goeker M."/>
        </authorList>
    </citation>
    <scope>NUCLEOTIDE SEQUENCE [LARGE SCALE GENOMIC DNA]</scope>
    <source>
        <strain evidence="3 4">DSM 29057</strain>
    </source>
</reference>